<dbReference type="RefSeq" id="WP_069662334.1">
    <property type="nucleotide sequence ID" value="NZ_JBHUJJ010000001.1"/>
</dbReference>
<dbReference type="PATRIC" id="fig|332950.4.peg.2639"/>
<dbReference type="Pfam" id="PF00085">
    <property type="entry name" value="Thioredoxin"/>
    <property type="match status" value="1"/>
</dbReference>
<dbReference type="InterPro" id="IPR050620">
    <property type="entry name" value="Thioredoxin_H-type-like"/>
</dbReference>
<dbReference type="PANTHER" id="PTHR10438:SF468">
    <property type="entry name" value="THIOREDOXIN-1-RELATED"/>
    <property type="match status" value="1"/>
</dbReference>
<proteinExistence type="predicted"/>
<organism evidence="2 3">
    <name type="scientific">Enterococcus termitis</name>
    <dbReference type="NCBI Taxonomy" id="332950"/>
    <lineage>
        <taxon>Bacteria</taxon>
        <taxon>Bacillati</taxon>
        <taxon>Bacillota</taxon>
        <taxon>Bacilli</taxon>
        <taxon>Lactobacillales</taxon>
        <taxon>Enterococcaceae</taxon>
        <taxon>Enterococcus</taxon>
    </lineage>
</organism>
<dbReference type="InterPro" id="IPR013766">
    <property type="entry name" value="Thioredoxin_domain"/>
</dbReference>
<dbReference type="SUPFAM" id="SSF52833">
    <property type="entry name" value="Thioredoxin-like"/>
    <property type="match status" value="1"/>
</dbReference>
<evidence type="ECO:0000313" key="3">
    <source>
        <dbReference type="Proteomes" id="UP000095094"/>
    </source>
</evidence>
<protein>
    <submittedName>
        <fullName evidence="2">Thiol reductase thioredoxin</fullName>
    </submittedName>
</protein>
<dbReference type="Gene3D" id="3.40.30.10">
    <property type="entry name" value="Glutaredoxin"/>
    <property type="match status" value="1"/>
</dbReference>
<dbReference type="CDD" id="cd02947">
    <property type="entry name" value="TRX_family"/>
    <property type="match status" value="1"/>
</dbReference>
<feature type="domain" description="Thioredoxin" evidence="1">
    <location>
        <begin position="13"/>
        <end position="87"/>
    </location>
</feature>
<dbReference type="AlphaFoldDB" id="A0A1E5H4W7"/>
<gene>
    <name evidence="2" type="ORF">BCR25_14835</name>
</gene>
<dbReference type="Proteomes" id="UP000095094">
    <property type="component" value="Unassembled WGS sequence"/>
</dbReference>
<evidence type="ECO:0000313" key="2">
    <source>
        <dbReference type="EMBL" id="OEG19720.1"/>
    </source>
</evidence>
<dbReference type="PANTHER" id="PTHR10438">
    <property type="entry name" value="THIOREDOXIN"/>
    <property type="match status" value="1"/>
</dbReference>
<accession>A0A1E5H4W7</accession>
<comment type="caution">
    <text evidence="2">The sequence shown here is derived from an EMBL/GenBank/DDBJ whole genome shotgun (WGS) entry which is preliminary data.</text>
</comment>
<name>A0A1E5H4W7_9ENTE</name>
<keyword evidence="3" id="KW-1185">Reference proteome</keyword>
<dbReference type="EMBL" id="MIJY01000003">
    <property type="protein sequence ID" value="OEG19720.1"/>
    <property type="molecule type" value="Genomic_DNA"/>
</dbReference>
<dbReference type="OrthoDB" id="411356at2"/>
<reference evidence="3" key="1">
    <citation type="submission" date="2016-09" db="EMBL/GenBank/DDBJ databases">
        <authorList>
            <person name="Gulvik C.A."/>
        </authorList>
    </citation>
    <scope>NUCLEOTIDE SEQUENCE [LARGE SCALE GENOMIC DNA]</scope>
    <source>
        <strain evidence="3">LMG 8895</strain>
    </source>
</reference>
<dbReference type="InterPro" id="IPR036249">
    <property type="entry name" value="Thioredoxin-like_sf"/>
</dbReference>
<sequence length="116" mass="13648">MKKLETIQEVMNFINENHLVFLYISQENCSVCHALRPKLIELLKKYPKIELREVEADKVKELAAEYLIFSAPTLLFFVAGKEYFREGKFVQFKKLEAAIAQIYSFEDRAQMQVPKQ</sequence>
<evidence type="ECO:0000259" key="1">
    <source>
        <dbReference type="Pfam" id="PF00085"/>
    </source>
</evidence>